<keyword evidence="3" id="KW-1185">Reference proteome</keyword>
<evidence type="ECO:0000313" key="2">
    <source>
        <dbReference type="EMBL" id="QJD96818.1"/>
    </source>
</evidence>
<evidence type="ECO:0000256" key="1">
    <source>
        <dbReference type="SAM" id="MobiDB-lite"/>
    </source>
</evidence>
<feature type="region of interest" description="Disordered" evidence="1">
    <location>
        <begin position="213"/>
        <end position="255"/>
    </location>
</feature>
<gene>
    <name evidence="2" type="ORF">HH214_13540</name>
</gene>
<accession>A0A7L5E2P1</accession>
<name>A0A7L5E2P1_9SPHI</name>
<evidence type="ECO:0000313" key="3">
    <source>
        <dbReference type="Proteomes" id="UP000503278"/>
    </source>
</evidence>
<sequence>METLELTTITDEMQSSITHMAQMRNALIAFTKEVLVKEQDYGVVPGVQKPTLLKPGAEKLMNLFGMSVEFDCTDKVLDIQSKFIAYTYKATARNKDGRIVTQCEGSVNSYEPKYRYIWMEKAKPSQAVQDQLKAEGMGKFRKSSSGWIWVERTENPDLVGLQNTLQKMAQKRAFVGAILLATNASEFFTQDVEDMGFIDVEATVIENEVKAAAKPKEEVKAPATAPSQPMRPAQPRENKNSIAAPVAEQPKKATKAQVKEVAKAEPEVSPISGETRMAIEQAPDVATLYLIHKANVELQQDEQFIKLLSSKKAELRKGIAA</sequence>
<proteinExistence type="predicted"/>
<reference evidence="2 3" key="1">
    <citation type="submission" date="2020-04" db="EMBL/GenBank/DDBJ databases">
        <title>Genome sequencing of novel species.</title>
        <authorList>
            <person name="Heo J."/>
            <person name="Kim S.-J."/>
            <person name="Kim J.-S."/>
            <person name="Hong S.-B."/>
            <person name="Kwon S.-W."/>
        </authorList>
    </citation>
    <scope>NUCLEOTIDE SEQUENCE [LARGE SCALE GENOMIC DNA]</scope>
    <source>
        <strain evidence="2 3">F39-2</strain>
    </source>
</reference>
<dbReference type="Proteomes" id="UP000503278">
    <property type="component" value="Chromosome"/>
</dbReference>
<protein>
    <submittedName>
        <fullName evidence="2">Uncharacterized protein</fullName>
    </submittedName>
</protein>
<organism evidence="2 3">
    <name type="scientific">Mucilaginibacter robiniae</name>
    <dbReference type="NCBI Taxonomy" id="2728022"/>
    <lineage>
        <taxon>Bacteria</taxon>
        <taxon>Pseudomonadati</taxon>
        <taxon>Bacteroidota</taxon>
        <taxon>Sphingobacteriia</taxon>
        <taxon>Sphingobacteriales</taxon>
        <taxon>Sphingobacteriaceae</taxon>
        <taxon>Mucilaginibacter</taxon>
    </lineage>
</organism>
<dbReference type="KEGG" id="mrob:HH214_13540"/>
<dbReference type="RefSeq" id="WP_169608462.1">
    <property type="nucleotide sequence ID" value="NZ_CP051682.1"/>
</dbReference>
<dbReference type="AlphaFoldDB" id="A0A7L5E2P1"/>
<dbReference type="EMBL" id="CP051682">
    <property type="protein sequence ID" value="QJD96818.1"/>
    <property type="molecule type" value="Genomic_DNA"/>
</dbReference>